<dbReference type="GO" id="GO:0004559">
    <property type="term" value="F:alpha-mannosidase activity"/>
    <property type="evidence" value="ECO:0007669"/>
    <property type="project" value="TreeGrafter"/>
</dbReference>
<feature type="non-terminal residue" evidence="2">
    <location>
        <position position="1"/>
    </location>
</feature>
<organism evidence="2 3">
    <name type="scientific">Adineta steineri</name>
    <dbReference type="NCBI Taxonomy" id="433720"/>
    <lineage>
        <taxon>Eukaryota</taxon>
        <taxon>Metazoa</taxon>
        <taxon>Spiralia</taxon>
        <taxon>Gnathifera</taxon>
        <taxon>Rotifera</taxon>
        <taxon>Eurotatoria</taxon>
        <taxon>Bdelloidea</taxon>
        <taxon>Adinetida</taxon>
        <taxon>Adinetidae</taxon>
        <taxon>Adineta</taxon>
    </lineage>
</organism>
<dbReference type="GO" id="GO:0005764">
    <property type="term" value="C:lysosome"/>
    <property type="evidence" value="ECO:0007669"/>
    <property type="project" value="TreeGrafter"/>
</dbReference>
<dbReference type="EMBL" id="CAJOAZ010020515">
    <property type="protein sequence ID" value="CAF4346940.1"/>
    <property type="molecule type" value="Genomic_DNA"/>
</dbReference>
<dbReference type="AlphaFoldDB" id="A0A820KML3"/>
<dbReference type="InterPro" id="IPR011013">
    <property type="entry name" value="Gal_mutarotase_sf_dom"/>
</dbReference>
<evidence type="ECO:0000313" key="2">
    <source>
        <dbReference type="EMBL" id="CAF4346940.1"/>
    </source>
</evidence>
<dbReference type="Gene3D" id="2.60.40.1180">
    <property type="entry name" value="Golgi alpha-mannosidase II"/>
    <property type="match status" value="1"/>
</dbReference>
<dbReference type="PANTHER" id="PTHR11607">
    <property type="entry name" value="ALPHA-MANNOSIDASE"/>
    <property type="match status" value="1"/>
</dbReference>
<evidence type="ECO:0000259" key="1">
    <source>
        <dbReference type="Pfam" id="PF21260"/>
    </source>
</evidence>
<reference evidence="2" key="1">
    <citation type="submission" date="2021-02" db="EMBL/GenBank/DDBJ databases">
        <authorList>
            <person name="Nowell W R."/>
        </authorList>
    </citation>
    <scope>NUCLEOTIDE SEQUENCE</scope>
</reference>
<dbReference type="SUPFAM" id="SSF74650">
    <property type="entry name" value="Galactose mutarotase-like"/>
    <property type="match status" value="1"/>
</dbReference>
<comment type="caution">
    <text evidence="2">The sequence shown here is derived from an EMBL/GenBank/DDBJ whole genome shotgun (WGS) entry which is preliminary data.</text>
</comment>
<gene>
    <name evidence="2" type="ORF">OXD698_LOCUS48552</name>
</gene>
<dbReference type="GO" id="GO:0030246">
    <property type="term" value="F:carbohydrate binding"/>
    <property type="evidence" value="ECO:0007669"/>
    <property type="project" value="InterPro"/>
</dbReference>
<dbReference type="FunFam" id="2.60.40.1180:FF:000018">
    <property type="entry name" value="Alpha-mannosidase"/>
    <property type="match status" value="1"/>
</dbReference>
<dbReference type="Pfam" id="PF21260">
    <property type="entry name" value="Laman-like_dom"/>
    <property type="match status" value="1"/>
</dbReference>
<dbReference type="GO" id="GO:0005975">
    <property type="term" value="P:carbohydrate metabolic process"/>
    <property type="evidence" value="ECO:0007669"/>
    <property type="project" value="InterPro"/>
</dbReference>
<dbReference type="Proteomes" id="UP000663844">
    <property type="component" value="Unassembled WGS sequence"/>
</dbReference>
<proteinExistence type="predicted"/>
<dbReference type="PANTHER" id="PTHR11607:SF3">
    <property type="entry name" value="LYSOSOMAL ALPHA-MANNOSIDASE"/>
    <property type="match status" value="1"/>
</dbReference>
<name>A0A820KML3_9BILA</name>
<feature type="domain" description="Lysosomal alpha-mannosidase-like central" evidence="1">
    <location>
        <begin position="74"/>
        <end position="111"/>
    </location>
</feature>
<dbReference type="InterPro" id="IPR050843">
    <property type="entry name" value="Glycosyl_Hydrlase_38"/>
</dbReference>
<dbReference type="InterPro" id="IPR013780">
    <property type="entry name" value="Glyco_hydro_b"/>
</dbReference>
<dbReference type="InterPro" id="IPR048534">
    <property type="entry name" value="Man2a1-like_dom"/>
</dbReference>
<sequence length="123" mass="14249">YAKLLPKDSQSPPIQFQYLCQLSNISQCLGIEGQERFTITLWNPLIHQVTQHIRVPVRTDYTVRDPTGETLFTELVPISQAVQNIPGRTSLTQKQIIFKVTLPALGFNTYYFEKKREFFVVFI</sequence>
<evidence type="ECO:0000313" key="3">
    <source>
        <dbReference type="Proteomes" id="UP000663844"/>
    </source>
</evidence>
<accession>A0A820KML3</accession>
<protein>
    <recommendedName>
        <fullName evidence="1">Lysosomal alpha-mannosidase-like central domain-containing protein</fullName>
    </recommendedName>
</protein>